<dbReference type="EMBL" id="JAGHQL010000023">
    <property type="protein sequence ID" value="KAH0544084.1"/>
    <property type="molecule type" value="Genomic_DNA"/>
</dbReference>
<dbReference type="InterPro" id="IPR036047">
    <property type="entry name" value="F-box-like_dom_sf"/>
</dbReference>
<protein>
    <recommendedName>
        <fullName evidence="3">F-box domain-containing protein</fullName>
    </recommendedName>
</protein>
<dbReference type="AlphaFoldDB" id="A0A9P8L539"/>
<keyword evidence="2" id="KW-1185">Reference proteome</keyword>
<evidence type="ECO:0000313" key="2">
    <source>
        <dbReference type="Proteomes" id="UP000698800"/>
    </source>
</evidence>
<organism evidence="1 2">
    <name type="scientific">Glutinoglossum americanum</name>
    <dbReference type="NCBI Taxonomy" id="1670608"/>
    <lineage>
        <taxon>Eukaryota</taxon>
        <taxon>Fungi</taxon>
        <taxon>Dikarya</taxon>
        <taxon>Ascomycota</taxon>
        <taxon>Pezizomycotina</taxon>
        <taxon>Geoglossomycetes</taxon>
        <taxon>Geoglossales</taxon>
        <taxon>Geoglossaceae</taxon>
        <taxon>Glutinoglossum</taxon>
    </lineage>
</organism>
<evidence type="ECO:0000313" key="1">
    <source>
        <dbReference type="EMBL" id="KAH0544084.1"/>
    </source>
</evidence>
<evidence type="ECO:0008006" key="3">
    <source>
        <dbReference type="Google" id="ProtNLM"/>
    </source>
</evidence>
<reference evidence="1" key="1">
    <citation type="submission" date="2021-03" db="EMBL/GenBank/DDBJ databases">
        <title>Comparative genomics and phylogenomic investigation of the class Geoglossomycetes provide insights into ecological specialization and systematics.</title>
        <authorList>
            <person name="Melie T."/>
            <person name="Pirro S."/>
            <person name="Miller A.N."/>
            <person name="Quandt A."/>
        </authorList>
    </citation>
    <scope>NUCLEOTIDE SEQUENCE</scope>
    <source>
        <strain evidence="1">GBOQ0MN5Z8</strain>
    </source>
</reference>
<sequence>MCELYSPEVTEKQLSKAMATQDRAFYTLPHELNKAIALFIENDIDLCSYQLVCKQTYYAVNSDQSVWRERFLGLFERVPIDSNFKTKYQVRRKILRAGATFTGGYTKKERKCLLVIRELILGSCAYKDKRNEVASLNYDRLLSFCLSTNILKDVLLGGNMKPDPLLAITQLLLTPWCLELNLNFPTWSFPNSQQAAYLDSKVPEGQIFQGRNNQRVNAEWLLHISNFFKYHMTREEEYSLFEEFDSLDPSEKPKMWTGRLGDVPGLAKCWKGSYAFLDATDVTYLRRTQFISTDIFIDNMDGFQTMILDPIANVPVAVKLLFELFDRSSSAGKGIERSVAKEMDRNALYFESSGYDHHPFDACIRVHPLPPQQGFPGWQRFSMVKYFHDPTSSNPFVDDLWAYEGCVLPGGEMILGRWFYLDPNLPASGAGVSFAGSGPYSGPFIFWKTPNGPCPEALTQAQE</sequence>
<dbReference type="Proteomes" id="UP000698800">
    <property type="component" value="Unassembled WGS sequence"/>
</dbReference>
<name>A0A9P8L539_9PEZI</name>
<dbReference type="OrthoDB" id="3971593at2759"/>
<accession>A0A9P8L539</accession>
<proteinExistence type="predicted"/>
<dbReference type="SUPFAM" id="SSF81383">
    <property type="entry name" value="F-box domain"/>
    <property type="match status" value="1"/>
</dbReference>
<comment type="caution">
    <text evidence="1">The sequence shown here is derived from an EMBL/GenBank/DDBJ whole genome shotgun (WGS) entry which is preliminary data.</text>
</comment>
<gene>
    <name evidence="1" type="ORF">FGG08_001702</name>
</gene>